<evidence type="ECO:0000313" key="10">
    <source>
        <dbReference type="EMBL" id="HEB95762.1"/>
    </source>
</evidence>
<dbReference type="GO" id="GO:0042597">
    <property type="term" value="C:periplasmic space"/>
    <property type="evidence" value="ECO:0007669"/>
    <property type="project" value="UniProtKB-SubCell"/>
</dbReference>
<evidence type="ECO:0000259" key="9">
    <source>
        <dbReference type="Pfam" id="PF13098"/>
    </source>
</evidence>
<dbReference type="Gene3D" id="3.40.30.10">
    <property type="entry name" value="Glutaredoxin"/>
    <property type="match status" value="1"/>
</dbReference>
<evidence type="ECO:0000256" key="3">
    <source>
        <dbReference type="ARBA" id="ARBA00022729"/>
    </source>
</evidence>
<feature type="domain" description="Disulphide bond isomerase DsbC/G N-terminal" evidence="8">
    <location>
        <begin position="23"/>
        <end position="90"/>
    </location>
</feature>
<proteinExistence type="inferred from homology"/>
<dbReference type="Pfam" id="PF13098">
    <property type="entry name" value="Thioredoxin_2"/>
    <property type="match status" value="1"/>
</dbReference>
<feature type="domain" description="Thioredoxin-like fold" evidence="9">
    <location>
        <begin position="116"/>
        <end position="237"/>
    </location>
</feature>
<gene>
    <name evidence="10" type="ORF">ENI96_04945</name>
</gene>
<dbReference type="InterPro" id="IPR036249">
    <property type="entry name" value="Thioredoxin-like_sf"/>
</dbReference>
<name>A0A831RKX4_9GAMM</name>
<dbReference type="Pfam" id="PF10411">
    <property type="entry name" value="DsbC_N"/>
    <property type="match status" value="1"/>
</dbReference>
<dbReference type="InterPro" id="IPR018950">
    <property type="entry name" value="DiS-bond_isomerase_DsbC/G_N"/>
</dbReference>
<dbReference type="InterPro" id="IPR012336">
    <property type="entry name" value="Thioredoxin-like_fold"/>
</dbReference>
<evidence type="ECO:0000259" key="8">
    <source>
        <dbReference type="Pfam" id="PF10411"/>
    </source>
</evidence>
<dbReference type="AlphaFoldDB" id="A0A831RKX4"/>
<sequence>MRRINETLWILLGLLLAVPLLAAGAPDQRQLRSGLERLLPGLEVGEIRAAPVEGLYEVVLGSRIVYVSGDGRYLLQGPLIDLAQQKNLTAPRLRQMKAEVVASLDESRMVIFGPEDARYTITVFTDIDCGYCRKLHSEIDQYTGRGIRVRYLFYPRAGVGSSSYDKAVSVWCADDRKRAMTLAKAGKPIEKRDCPNPVKEDLALGERMGVNGTPAILLQNGRMIPGYVPAERLLRILEAAEKGD</sequence>
<keyword evidence="5" id="KW-1015">Disulfide bond</keyword>
<evidence type="ECO:0000256" key="5">
    <source>
        <dbReference type="ARBA" id="ARBA00023157"/>
    </source>
</evidence>
<comment type="caution">
    <text evidence="10">The sequence shown here is derived from an EMBL/GenBank/DDBJ whole genome shotgun (WGS) entry which is preliminary data.</text>
</comment>
<comment type="subcellular location">
    <subcellularLocation>
        <location evidence="1 7">Periplasm</location>
    </subcellularLocation>
</comment>
<evidence type="ECO:0000256" key="1">
    <source>
        <dbReference type="ARBA" id="ARBA00004418"/>
    </source>
</evidence>
<protein>
    <recommendedName>
        <fullName evidence="7">Thiol:disulfide interchange protein</fullName>
    </recommendedName>
</protein>
<dbReference type="CDD" id="cd03020">
    <property type="entry name" value="DsbA_DsbC_DsbG"/>
    <property type="match status" value="1"/>
</dbReference>
<accession>A0A831RKX4</accession>
<comment type="function">
    <text evidence="7">Required for disulfide bond formation in some periplasmic proteins. Acts by transferring its disulfide bond to other proteins and is reduced in the process.</text>
</comment>
<dbReference type="InterPro" id="IPR033954">
    <property type="entry name" value="DiS-bond_Isoase_DsbC/G"/>
</dbReference>
<dbReference type="InterPro" id="IPR051470">
    <property type="entry name" value="Thiol:disulfide_interchange"/>
</dbReference>
<dbReference type="Gene3D" id="3.10.450.70">
    <property type="entry name" value="Disulphide bond isomerase, DsbC/G, N-terminal"/>
    <property type="match status" value="1"/>
</dbReference>
<dbReference type="InterPro" id="IPR009094">
    <property type="entry name" value="DiS-bond_isomerase_DsbC/G_N_sf"/>
</dbReference>
<dbReference type="Proteomes" id="UP000886251">
    <property type="component" value="Unassembled WGS sequence"/>
</dbReference>
<keyword evidence="4 7" id="KW-0574">Periplasm</keyword>
<comment type="similarity">
    <text evidence="2 7">Belongs to the thioredoxin family. DsbC subfamily.</text>
</comment>
<keyword evidence="3 7" id="KW-0732">Signal</keyword>
<dbReference type="PANTHER" id="PTHR35272">
    <property type="entry name" value="THIOL:DISULFIDE INTERCHANGE PROTEIN DSBC-RELATED"/>
    <property type="match status" value="1"/>
</dbReference>
<dbReference type="EMBL" id="DRKP01000056">
    <property type="protein sequence ID" value="HEB95762.1"/>
    <property type="molecule type" value="Genomic_DNA"/>
</dbReference>
<keyword evidence="6 7" id="KW-0676">Redox-active center</keyword>
<dbReference type="PANTHER" id="PTHR35272:SF3">
    <property type="entry name" value="THIOL:DISULFIDE INTERCHANGE PROTEIN DSBC"/>
    <property type="match status" value="1"/>
</dbReference>
<dbReference type="SUPFAM" id="SSF54423">
    <property type="entry name" value="DsbC/DsbG N-terminal domain-like"/>
    <property type="match status" value="1"/>
</dbReference>
<evidence type="ECO:0000256" key="2">
    <source>
        <dbReference type="ARBA" id="ARBA00009813"/>
    </source>
</evidence>
<evidence type="ECO:0000256" key="4">
    <source>
        <dbReference type="ARBA" id="ARBA00022764"/>
    </source>
</evidence>
<reference evidence="10" key="1">
    <citation type="journal article" date="2020" name="mSystems">
        <title>Genome- and Community-Level Interaction Insights into Carbon Utilization and Element Cycling Functions of Hydrothermarchaeota in Hydrothermal Sediment.</title>
        <authorList>
            <person name="Zhou Z."/>
            <person name="Liu Y."/>
            <person name="Xu W."/>
            <person name="Pan J."/>
            <person name="Luo Z.H."/>
            <person name="Li M."/>
        </authorList>
    </citation>
    <scope>NUCLEOTIDE SEQUENCE [LARGE SCALE GENOMIC DNA]</scope>
    <source>
        <strain evidence="10">HyVt-443</strain>
    </source>
</reference>
<dbReference type="SUPFAM" id="SSF52833">
    <property type="entry name" value="Thioredoxin-like"/>
    <property type="match status" value="1"/>
</dbReference>
<evidence type="ECO:0000256" key="6">
    <source>
        <dbReference type="ARBA" id="ARBA00023284"/>
    </source>
</evidence>
<evidence type="ECO:0000256" key="7">
    <source>
        <dbReference type="RuleBase" id="RU364038"/>
    </source>
</evidence>
<organism evidence="10">
    <name type="scientific">Sedimenticola thiotaurini</name>
    <dbReference type="NCBI Taxonomy" id="1543721"/>
    <lineage>
        <taxon>Bacteria</taxon>
        <taxon>Pseudomonadati</taxon>
        <taxon>Pseudomonadota</taxon>
        <taxon>Gammaproteobacteria</taxon>
        <taxon>Chromatiales</taxon>
        <taxon>Sedimenticolaceae</taxon>
        <taxon>Sedimenticola</taxon>
    </lineage>
</organism>